<keyword evidence="2" id="KW-1185">Reference proteome</keyword>
<dbReference type="EMBL" id="BGZK01000480">
    <property type="protein sequence ID" value="GBP46246.1"/>
    <property type="molecule type" value="Genomic_DNA"/>
</dbReference>
<protein>
    <submittedName>
        <fullName evidence="1">Uncharacterized protein</fullName>
    </submittedName>
</protein>
<organism evidence="1 2">
    <name type="scientific">Eumeta variegata</name>
    <name type="common">Bagworm moth</name>
    <name type="synonym">Eumeta japonica</name>
    <dbReference type="NCBI Taxonomy" id="151549"/>
    <lineage>
        <taxon>Eukaryota</taxon>
        <taxon>Metazoa</taxon>
        <taxon>Ecdysozoa</taxon>
        <taxon>Arthropoda</taxon>
        <taxon>Hexapoda</taxon>
        <taxon>Insecta</taxon>
        <taxon>Pterygota</taxon>
        <taxon>Neoptera</taxon>
        <taxon>Endopterygota</taxon>
        <taxon>Lepidoptera</taxon>
        <taxon>Glossata</taxon>
        <taxon>Ditrysia</taxon>
        <taxon>Tineoidea</taxon>
        <taxon>Psychidae</taxon>
        <taxon>Oiketicinae</taxon>
        <taxon>Eumeta</taxon>
    </lineage>
</organism>
<evidence type="ECO:0000313" key="1">
    <source>
        <dbReference type="EMBL" id="GBP46246.1"/>
    </source>
</evidence>
<name>A0A4C1W3Y7_EUMVA</name>
<sequence>MFAGPADGRAASEVSCRCSAGTIPVEVYNIRNNLSRERYDFTVCRIPYSYKMRSCSPGIPVDVAVQLAPRAPRYLKLSEPGARALLLGGFGREFSEVLLARPPPAGRAPPRPT</sequence>
<proteinExistence type="predicted"/>
<accession>A0A4C1W3Y7</accession>
<reference evidence="1 2" key="1">
    <citation type="journal article" date="2019" name="Commun. Biol.">
        <title>The bagworm genome reveals a unique fibroin gene that provides high tensile strength.</title>
        <authorList>
            <person name="Kono N."/>
            <person name="Nakamura H."/>
            <person name="Ohtoshi R."/>
            <person name="Tomita M."/>
            <person name="Numata K."/>
            <person name="Arakawa K."/>
        </authorList>
    </citation>
    <scope>NUCLEOTIDE SEQUENCE [LARGE SCALE GENOMIC DNA]</scope>
</reference>
<comment type="caution">
    <text evidence="1">The sequence shown here is derived from an EMBL/GenBank/DDBJ whole genome shotgun (WGS) entry which is preliminary data.</text>
</comment>
<dbReference type="AlphaFoldDB" id="A0A4C1W3Y7"/>
<dbReference type="Proteomes" id="UP000299102">
    <property type="component" value="Unassembled WGS sequence"/>
</dbReference>
<gene>
    <name evidence="1" type="ORF">EVAR_30375_1</name>
</gene>
<evidence type="ECO:0000313" key="2">
    <source>
        <dbReference type="Proteomes" id="UP000299102"/>
    </source>
</evidence>